<feature type="region of interest" description="Disordered" evidence="1">
    <location>
        <begin position="1"/>
        <end position="82"/>
    </location>
</feature>
<feature type="transmembrane region" description="Helical" evidence="2">
    <location>
        <begin position="151"/>
        <end position="173"/>
    </location>
</feature>
<reference evidence="3 4" key="1">
    <citation type="submission" date="2016-10" db="EMBL/GenBank/DDBJ databases">
        <title>Draft genome sequence of Coniochaeta ligniaria NRRL30616, a lignocellulolytic fungus for bioabatement of inhibitors in plant biomass hydrolysates.</title>
        <authorList>
            <consortium name="DOE Joint Genome Institute"/>
            <person name="Jimenez D.J."/>
            <person name="Hector R.E."/>
            <person name="Riley R."/>
            <person name="Sun H."/>
            <person name="Grigoriev I.V."/>
            <person name="Van Elsas J.D."/>
            <person name="Nichols N.N."/>
        </authorList>
    </citation>
    <scope>NUCLEOTIDE SEQUENCE [LARGE SCALE GENOMIC DNA]</scope>
    <source>
        <strain evidence="3 4">NRRL 30616</strain>
    </source>
</reference>
<keyword evidence="2" id="KW-0812">Transmembrane</keyword>
<feature type="transmembrane region" description="Helical" evidence="2">
    <location>
        <begin position="249"/>
        <end position="266"/>
    </location>
</feature>
<dbReference type="OrthoDB" id="5322539at2759"/>
<dbReference type="Proteomes" id="UP000182658">
    <property type="component" value="Unassembled WGS sequence"/>
</dbReference>
<dbReference type="EMBL" id="KV875098">
    <property type="protein sequence ID" value="OIW29243.1"/>
    <property type="molecule type" value="Genomic_DNA"/>
</dbReference>
<dbReference type="PANTHER" id="PTHR35041">
    <property type="entry name" value="MEDIATOR OF RNA POLYMERASE II TRANSCRIPTION SUBUNIT 1"/>
    <property type="match status" value="1"/>
</dbReference>
<dbReference type="PANTHER" id="PTHR35041:SF3">
    <property type="entry name" value="FORMYLMETHIONINE DEFORMYLASE-LIKE PROTEIN"/>
    <property type="match status" value="1"/>
</dbReference>
<keyword evidence="2" id="KW-1133">Transmembrane helix</keyword>
<dbReference type="AlphaFoldDB" id="A0A1J7IPX5"/>
<keyword evidence="2" id="KW-0472">Membrane</keyword>
<feature type="transmembrane region" description="Helical" evidence="2">
    <location>
        <begin position="635"/>
        <end position="660"/>
    </location>
</feature>
<evidence type="ECO:0000313" key="4">
    <source>
        <dbReference type="Proteomes" id="UP000182658"/>
    </source>
</evidence>
<gene>
    <name evidence="3" type="ORF">CONLIGDRAFT_411841</name>
</gene>
<organism evidence="3 4">
    <name type="scientific">Coniochaeta ligniaria NRRL 30616</name>
    <dbReference type="NCBI Taxonomy" id="1408157"/>
    <lineage>
        <taxon>Eukaryota</taxon>
        <taxon>Fungi</taxon>
        <taxon>Dikarya</taxon>
        <taxon>Ascomycota</taxon>
        <taxon>Pezizomycotina</taxon>
        <taxon>Sordariomycetes</taxon>
        <taxon>Sordariomycetidae</taxon>
        <taxon>Coniochaetales</taxon>
        <taxon>Coniochaetaceae</taxon>
        <taxon>Coniochaeta</taxon>
    </lineage>
</organism>
<dbReference type="STRING" id="1408157.A0A1J7IPX5"/>
<protein>
    <submittedName>
        <fullName evidence="3">Uncharacterized protein</fullName>
    </submittedName>
</protein>
<keyword evidence="4" id="KW-1185">Reference proteome</keyword>
<proteinExistence type="predicted"/>
<feature type="region of interest" description="Disordered" evidence="1">
    <location>
        <begin position="108"/>
        <end position="132"/>
    </location>
</feature>
<evidence type="ECO:0000256" key="2">
    <source>
        <dbReference type="SAM" id="Phobius"/>
    </source>
</evidence>
<feature type="compositionally biased region" description="Polar residues" evidence="1">
    <location>
        <begin position="31"/>
        <end position="45"/>
    </location>
</feature>
<feature type="compositionally biased region" description="Basic and acidic residues" evidence="1">
    <location>
        <begin position="1"/>
        <end position="13"/>
    </location>
</feature>
<evidence type="ECO:0000313" key="3">
    <source>
        <dbReference type="EMBL" id="OIW29243.1"/>
    </source>
</evidence>
<name>A0A1J7IPX5_9PEZI</name>
<sequence>MAPTLDHESDAPEARPGTSTQSAVEPRSETTHTTSPIVNTKPSCDTQHEISPAQVDQILPATSESATQTPEDGSTIPLADGSHPVELKRFGVEAETVIEVQSVSGLTPSLLSQPPRAGTVHSQGSEDSKEKKRIDIRWTKSEADPMPGIHWYYPVVMIFLALGGLFGAIGHHLYNVSLAGKEVVGDGQWPQRWGVALAFFIKMMLGAAVQTAFKQRAWLTIKKRAFKVKTLNSIFHACYDPAEFFDKDLFLGAFLPALLALLIWLLPLSAIATPSTLTVADGSKSYSTMCNNVSTLNFNRENGFDMNVWDRTQDKNGMSFWDMYDNTTSYYAGPSMDLRRTFNLAMLSTNPIQPDRSWTTDPIYINPLQPNNPCPTDSSCTYSVTFNAPSYKCEERDEFGGNTTLKKSMLAPYGDLVYVSYSSVDEDNVGRPLDWNTTDPTYDNTGTWTQEPSVWFGYSYNTTKNATAENATQWNTTNWPAQLTHHVIECSLYNATYSFTLSFLISGVMVVTGYSIDYIGPLLPQGQTMAPWMPTYMEFSGFHAGGYLYRNLLSGNVTQEGDWTWAITNSDISQTDITDPGTGLSHEDALGPYIETGFQSIYLAMLSDWKTYAQNFSSLPCEVNMHLLVWRYNPLWLAISYFIAVALTFAAVGIGLHAIVANGYAMETNFSTFLTTTRNPDLDEVVRGSSLGASPLKRAVRETKLRFGETVRPEGAEGTPHAAFGFPEQIRTLKKGKQYA</sequence>
<feature type="transmembrane region" description="Helical" evidence="2">
    <location>
        <begin position="193"/>
        <end position="213"/>
    </location>
</feature>
<evidence type="ECO:0000256" key="1">
    <source>
        <dbReference type="SAM" id="MobiDB-lite"/>
    </source>
</evidence>
<accession>A0A1J7IPX5</accession>
<feature type="compositionally biased region" description="Polar residues" evidence="1">
    <location>
        <begin position="60"/>
        <end position="72"/>
    </location>
</feature>
<dbReference type="InParanoid" id="A0A1J7IPX5"/>